<feature type="region of interest" description="Disordered" evidence="2">
    <location>
        <begin position="154"/>
        <end position="204"/>
    </location>
</feature>
<accession>B7APH1</accession>
<evidence type="ECO:0000313" key="4">
    <source>
        <dbReference type="Proteomes" id="UP000003136"/>
    </source>
</evidence>
<feature type="coiled-coil region" evidence="1">
    <location>
        <begin position="14"/>
        <end position="74"/>
    </location>
</feature>
<comment type="caution">
    <text evidence="3">The sequence shown here is derived from an EMBL/GenBank/DDBJ whole genome shotgun (WGS) entry which is preliminary data.</text>
</comment>
<evidence type="ECO:0000256" key="1">
    <source>
        <dbReference type="SAM" id="Coils"/>
    </source>
</evidence>
<feature type="compositionally biased region" description="Low complexity" evidence="2">
    <location>
        <begin position="190"/>
        <end position="204"/>
    </location>
</feature>
<name>B7APH1_9FIRM</name>
<dbReference type="EMBL" id="ABVQ01000034">
    <property type="protein sequence ID" value="EEC58445.1"/>
    <property type="molecule type" value="Genomic_DNA"/>
</dbReference>
<keyword evidence="1" id="KW-0175">Coiled coil</keyword>
<organism evidence="3 4">
    <name type="scientific">[Bacteroides] pectinophilus ATCC 43243</name>
    <dbReference type="NCBI Taxonomy" id="483218"/>
    <lineage>
        <taxon>Bacteria</taxon>
        <taxon>Bacillati</taxon>
        <taxon>Bacillota</taxon>
        <taxon>Clostridia</taxon>
        <taxon>Eubacteriales</taxon>
    </lineage>
</organism>
<keyword evidence="4" id="KW-1185">Reference proteome</keyword>
<proteinExistence type="predicted"/>
<dbReference type="STRING" id="483218.BACPEC_00577"/>
<dbReference type="Proteomes" id="UP000003136">
    <property type="component" value="Unassembled WGS sequence"/>
</dbReference>
<dbReference type="AlphaFoldDB" id="B7APH1"/>
<dbReference type="HOGENOM" id="CLU_1394765_0_0_9"/>
<reference evidence="3 4" key="1">
    <citation type="submission" date="2008-11" db="EMBL/GenBank/DDBJ databases">
        <title>Draft genome sequence of Bacteroides pectinophilus (ATCC 43243).</title>
        <authorList>
            <person name="Sudarsanam P."/>
            <person name="Ley R."/>
            <person name="Guruge J."/>
            <person name="Turnbaugh P.J."/>
            <person name="Mahowald M."/>
            <person name="Liep D."/>
            <person name="Gordon J."/>
        </authorList>
    </citation>
    <scope>NUCLEOTIDE SEQUENCE [LARGE SCALE GENOMIC DNA]</scope>
    <source>
        <strain evidence="3 4">ATCC 43243</strain>
    </source>
</reference>
<protein>
    <submittedName>
        <fullName evidence="3">Uncharacterized protein</fullName>
    </submittedName>
</protein>
<evidence type="ECO:0000256" key="2">
    <source>
        <dbReference type="SAM" id="MobiDB-lite"/>
    </source>
</evidence>
<evidence type="ECO:0000313" key="3">
    <source>
        <dbReference type="EMBL" id="EEC58445.1"/>
    </source>
</evidence>
<gene>
    <name evidence="3" type="ORF">BACPEC_00577</name>
</gene>
<reference evidence="3 4" key="2">
    <citation type="submission" date="2008-11" db="EMBL/GenBank/DDBJ databases">
        <authorList>
            <person name="Fulton L."/>
            <person name="Clifton S."/>
            <person name="Fulton B."/>
            <person name="Xu J."/>
            <person name="Minx P."/>
            <person name="Pepin K.H."/>
            <person name="Johnson M."/>
            <person name="Bhonagiri V."/>
            <person name="Nash W.E."/>
            <person name="Mardis E.R."/>
            <person name="Wilson R.K."/>
        </authorList>
    </citation>
    <scope>NUCLEOTIDE SEQUENCE [LARGE SCALE GENOMIC DNA]</scope>
    <source>
        <strain evidence="3 4">ATCC 43243</strain>
    </source>
</reference>
<sequence>MKLGEAIPKYQAYRNQLQDKKKDIYKQLKNARDKAERTGNDEWTQKAAQLQLSYDKASEDFDKYENALNGLREQWCAASDAENAKALADPETGLGATIAKIMTTVARMCAGDKVPYSDEKKVMEYDDKMYGKAKQAQMIMAALKEKRKEYDSLWDKEGGEYDPEGVADNTQAQGELPKIEEDTGPDSGTDSDAGQDAGLGDAAT</sequence>
<dbReference type="eggNOG" id="ENOG5032XJZ">
    <property type="taxonomic scope" value="Bacteria"/>
</dbReference>